<keyword evidence="5 11" id="KW-0547">Nucleotide-binding</keyword>
<dbReference type="GO" id="GO:0032543">
    <property type="term" value="P:mitochondrial translation"/>
    <property type="evidence" value="ECO:0007669"/>
    <property type="project" value="TreeGrafter"/>
</dbReference>
<feature type="region of interest" description="Disordered" evidence="12">
    <location>
        <begin position="466"/>
        <end position="489"/>
    </location>
</feature>
<keyword evidence="6 11" id="KW-0067">ATP-binding</keyword>
<dbReference type="Gene3D" id="1.10.730.10">
    <property type="entry name" value="Isoleucyl-tRNA Synthetase, Domain 1"/>
    <property type="match status" value="1"/>
</dbReference>
<dbReference type="PROSITE" id="PS00108">
    <property type="entry name" value="PROTEIN_KINASE_ST"/>
    <property type="match status" value="1"/>
</dbReference>
<evidence type="ECO:0000256" key="6">
    <source>
        <dbReference type="ARBA" id="ARBA00022840"/>
    </source>
</evidence>
<dbReference type="PROSITE" id="PS50011">
    <property type="entry name" value="PROTEIN_KINASE_DOM"/>
    <property type="match status" value="1"/>
</dbReference>
<evidence type="ECO:0000256" key="10">
    <source>
        <dbReference type="ARBA" id="ARBA00030520"/>
    </source>
</evidence>
<dbReference type="PROSITE" id="PS00107">
    <property type="entry name" value="PROTEIN_KINASE_ATP"/>
    <property type="match status" value="1"/>
</dbReference>
<evidence type="ECO:0000256" key="2">
    <source>
        <dbReference type="ARBA" id="ARBA00005594"/>
    </source>
</evidence>
<keyword evidence="15" id="KW-1185">Reference proteome</keyword>
<feature type="compositionally biased region" description="Basic and acidic residues" evidence="12">
    <location>
        <begin position="710"/>
        <end position="720"/>
    </location>
</feature>
<dbReference type="GO" id="GO:0004672">
    <property type="term" value="F:protein kinase activity"/>
    <property type="evidence" value="ECO:0007669"/>
    <property type="project" value="InterPro"/>
</dbReference>
<gene>
    <name evidence="14" type="ORF">GCK32_003627</name>
</gene>
<name>A0AAN8IT10_TRICO</name>
<dbReference type="PROSITE" id="PS00178">
    <property type="entry name" value="AA_TRNA_LIGASE_I"/>
    <property type="match status" value="1"/>
</dbReference>
<feature type="domain" description="Protein kinase" evidence="13">
    <location>
        <begin position="1"/>
        <end position="234"/>
    </location>
</feature>
<dbReference type="Gene3D" id="3.40.50.620">
    <property type="entry name" value="HUPs"/>
    <property type="match status" value="2"/>
</dbReference>
<dbReference type="CDD" id="cd00812">
    <property type="entry name" value="LeuRS_core"/>
    <property type="match status" value="1"/>
</dbReference>
<dbReference type="Pfam" id="PF00133">
    <property type="entry name" value="tRNA-synt_1"/>
    <property type="match status" value="2"/>
</dbReference>
<evidence type="ECO:0000256" key="8">
    <source>
        <dbReference type="ARBA" id="ARBA00022917"/>
    </source>
</evidence>
<feature type="compositionally biased region" description="Gly residues" evidence="12">
    <location>
        <begin position="722"/>
        <end position="732"/>
    </location>
</feature>
<dbReference type="SUPFAM" id="SSF47323">
    <property type="entry name" value="Anticodon-binding domain of a subclass of class I aminoacyl-tRNA synthetases"/>
    <property type="match status" value="1"/>
</dbReference>
<protein>
    <recommendedName>
        <fullName evidence="3">leucine--tRNA ligase</fullName>
        <ecNumber evidence="3">6.1.1.4</ecNumber>
    </recommendedName>
    <alternativeName>
        <fullName evidence="10">Leucyl-tRNA synthetase</fullName>
    </alternativeName>
</protein>
<keyword evidence="8" id="KW-0648">Protein biosynthesis</keyword>
<dbReference type="EC" id="6.1.1.4" evidence="3"/>
<keyword evidence="4" id="KW-0436">Ligase</keyword>
<dbReference type="InterPro" id="IPR000719">
    <property type="entry name" value="Prot_kinase_dom"/>
</dbReference>
<evidence type="ECO:0000313" key="14">
    <source>
        <dbReference type="EMBL" id="KAK5985709.1"/>
    </source>
</evidence>
<evidence type="ECO:0000256" key="1">
    <source>
        <dbReference type="ARBA" id="ARBA00001946"/>
    </source>
</evidence>
<dbReference type="SMART" id="SM00220">
    <property type="entry name" value="S_TKc"/>
    <property type="match status" value="1"/>
</dbReference>
<dbReference type="EMBL" id="WIXE01001431">
    <property type="protein sequence ID" value="KAK5985709.1"/>
    <property type="molecule type" value="Genomic_DNA"/>
</dbReference>
<dbReference type="SUPFAM" id="SSF52374">
    <property type="entry name" value="Nucleotidylyl transferase"/>
    <property type="match status" value="1"/>
</dbReference>
<evidence type="ECO:0000256" key="7">
    <source>
        <dbReference type="ARBA" id="ARBA00022842"/>
    </source>
</evidence>
<feature type="compositionally biased region" description="Low complexity" evidence="12">
    <location>
        <begin position="615"/>
        <end position="628"/>
    </location>
</feature>
<sequence>MAELVRKRSVHIRDARIAGLYDLEHTIGQGHFAVVKLARHVFTGERVAVKIIDKSNLDSDSMGHVMQEGVEESLAQQYFCQIITAIDYCHRLHVVHRDLKPENVVFFEKLGMVKLTDFGFSNHFEPGEQLRTACGSLAYSAPEILLGDAYDAPAVGESSELYVWSLGVILFMLVCGRLPFQEANDSETLTKILDCRYNTPDHLSNACRNLIQRMLVRDPSKRAGLAEIVSNAWVMAGDRGHAAVLPLIVKHHLPHAAHTTIIEQMVVGGVGTEEAILRALENDEYNSMTATYYLLAERVLASCRQEQAKELMAKTGAGIPEEELQDNESRLPGATPSIGSRCCSRSNSWRARPCTILKEESEEELSSYLRSSRHSSRSFSNDSNSMSVHSAAHETSPLRPSFVGGEVRDVPRSLPIAKVAQFDELSPIAEHCLNAVPLTTDNEEKNSELVVAQRRAVFARTRSCGANNTSRSRFSKSDDEDTSIGASSRQRSYTGLVEFARRNSSPSISMFSGTRDRVSPQAVQDLMELCRLGGGRRAVSPESLRSSRSPSPPTSSGRASPAMSSLSSLSRLKVASASFGGGMRKLSSSPHLLGICEEGEDVDSNTVLHTTARQGSTRSNRSSSTGLSHLRHGTIQPVKSTGAHAQPTYSSVRMIRPRHAVVSPDVCRRYDQHQRLIARSRRSTSCSSSEASDDEEGKRLSILGSMYCGRKRDDNDRDDTAGGQGGVAGGSAGGNEAGKCHFTCGGSGTSASGDSSRERRSGGATEGCSSTGLQHLCPIPEMTHLDSNRGECLRAKLLHRSHTAERIARDWASVYTRNYVREISCFGTPPRDVVNISGENRSSVDCWIRTLKRTYSDDGMQLAHYVDGDSIGDSVFDIPAESVLSSVNDILERSSDSGCSSERVLKESMKENKLKLPSRIIIDTVILSHRTDYRMIWRRFGRRAAVMHGSMSRKRAAHTAAALKWPLPEDSESRRLSEKLLELQSYWKPIYEAPRLRHNAKNGASKYILSMFPYPSGSLHMGHMRVYTISDATARYFRLNGYNVIHPIGWDAFGLPAENAARERGIDPRKWTLSNIESMKDQLLKTGILFDWDREISTCDPSYYRWTQWIFLRLYEHGLIRRNLAEVNWDPVDNTVLAAEQIDSEGRSWRSGALAEKRKLRQWMVETTRYAKRLSDGLQKLSSWHEVADIQSGWIGKCDVYRFLFPVRDDRHQPVEELLDLRVDDPLATARATFIVVRHGHPLSDHERSSVDTPYRLPVNVLNGISGVWMPVIVVPENYVGLPMHLNARCGDLVADATLVEQFKIVQDRRALMPMSLSDVQEIAKFGNFGGYMTSRTLQDWVVSRQRSWGTPIPMILSPDGKTAVPLTNDQLPLLQGQEAGRKVQCDRLPGGEGFYETDTLDTFFDSAWYYLRYLDPNNQKALLSQEATARMPVDIYVGGIEHAAVHMFFARFISYFLADIGVTQVHEPFRDLIPQGIVRGKTFIDSEGRYVPKSDVVEKDTGYLTKNGSGLTMSYEKMSKSKGNGVDPLDVLEKVGVDMARLQLLDSAAPRQPINWEESDLKGLKKWIDRVAWIVSAYVEERRRLVEKSVDVPASSEMEEQLRENYNFFVRNTSMCLEVLNLHNTALARLQGFTNALRKLDPSVLGSSPEAERCIYALVTMMQIFTPYLAAEFWAALQSVSPVRVSAASSSLLDDVPWPQVDADCTIDFILVVNEISCGRVPVPRQEIEHLSIEKLMERAKNVEHRDVFEKFEEKGFICKTVTSTAREGFHVTMNVSLEGEVDTKDISLILNDLRKKWRTEKYKQKERVVAASG</sequence>
<feature type="region of interest" description="Disordered" evidence="12">
    <location>
        <begin position="609"/>
        <end position="652"/>
    </location>
</feature>
<comment type="caution">
    <text evidence="14">The sequence shown here is derived from an EMBL/GenBank/DDBJ whole genome shotgun (WGS) entry which is preliminary data.</text>
</comment>
<feature type="region of interest" description="Disordered" evidence="12">
    <location>
        <begin position="535"/>
        <end position="567"/>
    </location>
</feature>
<evidence type="ECO:0000256" key="9">
    <source>
        <dbReference type="ARBA" id="ARBA00023146"/>
    </source>
</evidence>
<dbReference type="InterPro" id="IPR002300">
    <property type="entry name" value="aa-tRNA-synth_Ia"/>
</dbReference>
<feature type="binding site" evidence="11">
    <location>
        <position position="50"/>
    </location>
    <ligand>
        <name>ATP</name>
        <dbReference type="ChEBI" id="CHEBI:30616"/>
    </ligand>
</feature>
<dbReference type="CDD" id="cd14339">
    <property type="entry name" value="UBA_SNRK"/>
    <property type="match status" value="1"/>
</dbReference>
<dbReference type="FunFam" id="1.10.510.10:FF:000571">
    <property type="entry name" value="Maternal embryonic leucine zipper kinase"/>
    <property type="match status" value="1"/>
</dbReference>
<dbReference type="InterPro" id="IPR008271">
    <property type="entry name" value="Ser/Thr_kinase_AS"/>
</dbReference>
<comment type="cofactor">
    <cofactor evidence="1">
        <name>Mg(2+)</name>
        <dbReference type="ChEBI" id="CHEBI:18420"/>
    </cofactor>
</comment>
<dbReference type="GO" id="GO:0004823">
    <property type="term" value="F:leucine-tRNA ligase activity"/>
    <property type="evidence" value="ECO:0007669"/>
    <property type="project" value="UniProtKB-EC"/>
</dbReference>
<evidence type="ECO:0000256" key="12">
    <source>
        <dbReference type="SAM" id="MobiDB-lite"/>
    </source>
</evidence>
<dbReference type="InterPro" id="IPR011009">
    <property type="entry name" value="Kinase-like_dom_sf"/>
</dbReference>
<dbReference type="InterPro" id="IPR014729">
    <property type="entry name" value="Rossmann-like_a/b/a_fold"/>
</dbReference>
<evidence type="ECO:0000256" key="4">
    <source>
        <dbReference type="ARBA" id="ARBA00022598"/>
    </source>
</evidence>
<reference evidence="14 15" key="1">
    <citation type="submission" date="2019-10" db="EMBL/GenBank/DDBJ databases">
        <title>Assembly and Annotation for the nematode Trichostrongylus colubriformis.</title>
        <authorList>
            <person name="Martin J."/>
        </authorList>
    </citation>
    <scope>NUCLEOTIDE SEQUENCE [LARGE SCALE GENOMIC DNA]</scope>
    <source>
        <strain evidence="14">G859</strain>
        <tissue evidence="14">Whole worm</tissue>
    </source>
</reference>
<comment type="similarity">
    <text evidence="2">Belongs to the class-I aminoacyl-tRNA synthetase family.</text>
</comment>
<dbReference type="InterPro" id="IPR001412">
    <property type="entry name" value="aa-tRNA-synth_I_CS"/>
</dbReference>
<keyword evidence="7" id="KW-0460">Magnesium</keyword>
<dbReference type="GO" id="GO:0006429">
    <property type="term" value="P:leucyl-tRNA aminoacylation"/>
    <property type="evidence" value="ECO:0007669"/>
    <property type="project" value="InterPro"/>
</dbReference>
<feature type="region of interest" description="Disordered" evidence="12">
    <location>
        <begin position="371"/>
        <end position="403"/>
    </location>
</feature>
<proteinExistence type="inferred from homology"/>
<dbReference type="PANTHER" id="PTHR43740">
    <property type="entry name" value="LEUCYL-TRNA SYNTHETASE"/>
    <property type="match status" value="1"/>
</dbReference>
<feature type="compositionally biased region" description="Low complexity" evidence="12">
    <location>
        <begin position="377"/>
        <end position="390"/>
    </location>
</feature>
<dbReference type="PANTHER" id="PTHR43740:SF2">
    <property type="entry name" value="LEUCINE--TRNA LIGASE, MITOCHONDRIAL"/>
    <property type="match status" value="1"/>
</dbReference>
<dbReference type="InterPro" id="IPR002302">
    <property type="entry name" value="Leu-tRNA-ligase"/>
</dbReference>
<feature type="compositionally biased region" description="Low complexity" evidence="12">
    <location>
        <begin position="540"/>
        <end position="567"/>
    </location>
</feature>
<dbReference type="InterPro" id="IPR009080">
    <property type="entry name" value="tRNAsynth_Ia_anticodon-bd"/>
</dbReference>
<organism evidence="14 15">
    <name type="scientific">Trichostrongylus colubriformis</name>
    <name type="common">Black scour worm</name>
    <dbReference type="NCBI Taxonomy" id="6319"/>
    <lineage>
        <taxon>Eukaryota</taxon>
        <taxon>Metazoa</taxon>
        <taxon>Ecdysozoa</taxon>
        <taxon>Nematoda</taxon>
        <taxon>Chromadorea</taxon>
        <taxon>Rhabditida</taxon>
        <taxon>Rhabditina</taxon>
        <taxon>Rhabditomorpha</taxon>
        <taxon>Strongyloidea</taxon>
        <taxon>Trichostrongylidae</taxon>
        <taxon>Trichostrongylus</taxon>
    </lineage>
</organism>
<dbReference type="Pfam" id="PF00069">
    <property type="entry name" value="Pkinase"/>
    <property type="match status" value="1"/>
</dbReference>
<dbReference type="SUPFAM" id="SSF56112">
    <property type="entry name" value="Protein kinase-like (PK-like)"/>
    <property type="match status" value="1"/>
</dbReference>
<evidence type="ECO:0000259" key="13">
    <source>
        <dbReference type="PROSITE" id="PS50011"/>
    </source>
</evidence>
<dbReference type="Proteomes" id="UP001331761">
    <property type="component" value="Unassembled WGS sequence"/>
</dbReference>
<feature type="region of interest" description="Disordered" evidence="12">
    <location>
        <begin position="678"/>
        <end position="732"/>
    </location>
</feature>
<feature type="region of interest" description="Disordered" evidence="12">
    <location>
        <begin position="747"/>
        <end position="769"/>
    </location>
</feature>
<evidence type="ECO:0000313" key="15">
    <source>
        <dbReference type="Proteomes" id="UP001331761"/>
    </source>
</evidence>
<evidence type="ECO:0000256" key="11">
    <source>
        <dbReference type="PROSITE-ProRule" id="PRU10141"/>
    </source>
</evidence>
<accession>A0AAN8IT10</accession>
<evidence type="ECO:0000256" key="5">
    <source>
        <dbReference type="ARBA" id="ARBA00022741"/>
    </source>
</evidence>
<evidence type="ECO:0000256" key="3">
    <source>
        <dbReference type="ARBA" id="ARBA00013164"/>
    </source>
</evidence>
<dbReference type="PRINTS" id="PR00985">
    <property type="entry name" value="TRNASYNTHLEU"/>
</dbReference>
<keyword evidence="9" id="KW-0030">Aminoacyl-tRNA synthetase</keyword>
<dbReference type="FunFam" id="3.40.50.620:FF:000003">
    <property type="entry name" value="Leucine--tRNA ligase"/>
    <property type="match status" value="1"/>
</dbReference>
<dbReference type="GO" id="GO:0005524">
    <property type="term" value="F:ATP binding"/>
    <property type="evidence" value="ECO:0007669"/>
    <property type="project" value="UniProtKB-UniRule"/>
</dbReference>
<dbReference type="GO" id="GO:0005739">
    <property type="term" value="C:mitochondrion"/>
    <property type="evidence" value="ECO:0007669"/>
    <property type="project" value="TreeGrafter"/>
</dbReference>
<dbReference type="InterPro" id="IPR017441">
    <property type="entry name" value="Protein_kinase_ATP_BS"/>
</dbReference>
<dbReference type="Gene3D" id="1.10.510.10">
    <property type="entry name" value="Transferase(Phosphotransferase) domain 1"/>
    <property type="match status" value="2"/>
</dbReference>